<proteinExistence type="predicted"/>
<keyword evidence="2" id="KW-1185">Reference proteome</keyword>
<dbReference type="Proteomes" id="UP001057452">
    <property type="component" value="Chromosome 20"/>
</dbReference>
<comment type="caution">
    <text evidence="1">The sequence shown here is derived from an EMBL/GenBank/DDBJ whole genome shotgun (WGS) entry which is preliminary data.</text>
</comment>
<gene>
    <name evidence="1" type="ORF">KUCAC02_017368</name>
</gene>
<sequence>MNSCCRPSASRPEGGALVLMDFWLQLSLSESWHGGSVRPRSDWAPRGCSFTLRCPDGGNYYYNPSSITGSKETRKETTGQFLYPNSLVFSASLRGNDSLEPVYLCPRCHTKAWRENNLDISRPGCTRKNNWRGAVAFSLAVRDTSTEARRTILSTTLLLVGFTTWVLGPSADPCCAFSTSVAVLGPLSEPRLDLDLHGLLLGESVLSDAVAVVLTHGITTSSQMGAGRPFDPPAFLLSVGYFLAVFAGSLLLGFTFTITTALISFHPLPSLCLHPKLIITSASAAIYPLPPLGNCLSN</sequence>
<dbReference type="EMBL" id="CM043804">
    <property type="protein sequence ID" value="KAI4806549.1"/>
    <property type="molecule type" value="Genomic_DNA"/>
</dbReference>
<name>A0ACB9W1T1_CHAAC</name>
<accession>A0ACB9W1T1</accession>
<reference evidence="1" key="1">
    <citation type="submission" date="2022-05" db="EMBL/GenBank/DDBJ databases">
        <title>Chromosome-level genome of Chaenocephalus aceratus.</title>
        <authorList>
            <person name="Park H."/>
        </authorList>
    </citation>
    <scope>NUCLEOTIDE SEQUENCE</scope>
    <source>
        <strain evidence="1">KU_202001</strain>
    </source>
</reference>
<evidence type="ECO:0000313" key="1">
    <source>
        <dbReference type="EMBL" id="KAI4806549.1"/>
    </source>
</evidence>
<organism evidence="1 2">
    <name type="scientific">Chaenocephalus aceratus</name>
    <name type="common">Blackfin icefish</name>
    <name type="synonym">Chaenichthys aceratus</name>
    <dbReference type="NCBI Taxonomy" id="36190"/>
    <lineage>
        <taxon>Eukaryota</taxon>
        <taxon>Metazoa</taxon>
        <taxon>Chordata</taxon>
        <taxon>Craniata</taxon>
        <taxon>Vertebrata</taxon>
        <taxon>Euteleostomi</taxon>
        <taxon>Actinopterygii</taxon>
        <taxon>Neopterygii</taxon>
        <taxon>Teleostei</taxon>
        <taxon>Neoteleostei</taxon>
        <taxon>Acanthomorphata</taxon>
        <taxon>Eupercaria</taxon>
        <taxon>Perciformes</taxon>
        <taxon>Notothenioidei</taxon>
        <taxon>Channichthyidae</taxon>
        <taxon>Chaenocephalus</taxon>
    </lineage>
</organism>
<protein>
    <submittedName>
        <fullName evidence="1">Uncharacterized protein</fullName>
    </submittedName>
</protein>
<evidence type="ECO:0000313" key="2">
    <source>
        <dbReference type="Proteomes" id="UP001057452"/>
    </source>
</evidence>